<protein>
    <submittedName>
        <fullName evidence="1">Uncharacterized protein</fullName>
    </submittedName>
</protein>
<gene>
    <name evidence="1" type="ORF">SLS63_013611</name>
</gene>
<keyword evidence="2" id="KW-1185">Reference proteome</keyword>
<proteinExistence type="predicted"/>
<accession>A0ABR1NN29</accession>
<reference evidence="1 2" key="1">
    <citation type="submission" date="2024-02" db="EMBL/GenBank/DDBJ databases">
        <title>De novo assembly and annotation of 12 fungi associated with fruit tree decline syndrome in Ontario, Canada.</title>
        <authorList>
            <person name="Sulman M."/>
            <person name="Ellouze W."/>
            <person name="Ilyukhin E."/>
        </authorList>
    </citation>
    <scope>NUCLEOTIDE SEQUENCE [LARGE SCALE GENOMIC DNA]</scope>
    <source>
        <strain evidence="1 2">M169</strain>
    </source>
</reference>
<comment type="caution">
    <text evidence="1">The sequence shown here is derived from an EMBL/GenBank/DDBJ whole genome shotgun (WGS) entry which is preliminary data.</text>
</comment>
<evidence type="ECO:0000313" key="2">
    <source>
        <dbReference type="Proteomes" id="UP001430848"/>
    </source>
</evidence>
<name>A0ABR1NN29_DIAER</name>
<dbReference type="Proteomes" id="UP001430848">
    <property type="component" value="Unassembled WGS sequence"/>
</dbReference>
<organism evidence="1 2">
    <name type="scientific">Diaporthe eres</name>
    <name type="common">Phomopsis oblonga</name>
    <dbReference type="NCBI Taxonomy" id="83184"/>
    <lineage>
        <taxon>Eukaryota</taxon>
        <taxon>Fungi</taxon>
        <taxon>Dikarya</taxon>
        <taxon>Ascomycota</taxon>
        <taxon>Pezizomycotina</taxon>
        <taxon>Sordariomycetes</taxon>
        <taxon>Sordariomycetidae</taxon>
        <taxon>Diaporthales</taxon>
        <taxon>Diaporthaceae</taxon>
        <taxon>Diaporthe</taxon>
        <taxon>Diaporthe eres species complex</taxon>
    </lineage>
</organism>
<sequence length="254" mass="29190">MASHTKDEEGNAPSNAMISRLLTVLPVETRLQIYEDVFRGSRARLISITPRTPQGKAFALRPSHHHQLLLVCHQIYAEALSTYWSSTIIDSALNPPFEHGDFSEVLRAIPVFARPVIREIRCKGFRESVPGLNFRQFVGRFGKIETLVMEPVFNYVSRRFYDQTDWSSAHFVINRTQRLLRRQLPMFDFDGTSNIQVLQKIQFPVVIHGRDSEIRLSARDRYYPAKVFFVNHVKGLVSEGTVDTPDEVGFQEVL</sequence>
<evidence type="ECO:0000313" key="1">
    <source>
        <dbReference type="EMBL" id="KAK7707930.1"/>
    </source>
</evidence>
<dbReference type="EMBL" id="JAKNSF020000192">
    <property type="protein sequence ID" value="KAK7707930.1"/>
    <property type="molecule type" value="Genomic_DNA"/>
</dbReference>